<dbReference type="PANTHER" id="PTHR45831:SF4">
    <property type="match status" value="1"/>
</dbReference>
<keyword evidence="2 3" id="KW-0802">TPR repeat</keyword>
<name>A0A7S0KYI6_9STRA</name>
<dbReference type="Pfam" id="PF13181">
    <property type="entry name" value="TPR_8"/>
    <property type="match status" value="1"/>
</dbReference>
<proteinExistence type="predicted"/>
<dbReference type="InterPro" id="IPR047150">
    <property type="entry name" value="SGT"/>
</dbReference>
<dbReference type="SMART" id="SM00028">
    <property type="entry name" value="TPR"/>
    <property type="match status" value="6"/>
</dbReference>
<organism evidence="5">
    <name type="scientific">Asterionellopsis glacialis</name>
    <dbReference type="NCBI Taxonomy" id="33640"/>
    <lineage>
        <taxon>Eukaryota</taxon>
        <taxon>Sar</taxon>
        <taxon>Stramenopiles</taxon>
        <taxon>Ochrophyta</taxon>
        <taxon>Bacillariophyta</taxon>
        <taxon>Fragilariophyceae</taxon>
        <taxon>Fragilariophycidae</taxon>
        <taxon>Fragilariales</taxon>
        <taxon>Fragilariaceae</taxon>
        <taxon>Asterionellopsis</taxon>
    </lineage>
</organism>
<sequence>MRDLRRAYDPEDLGLAEGLDADYLSVAVYALSRSFLGPHQLKVSNNNGNDPYIDRNKLRAVHPDVFPINEEAGNTISIPDIPTINKEILYSQDPDTIVPNGFDGPSSTAGEEKKDDPFSWYEYEDNHESNSHRFYPLNGLASGPTLRGPLTLGEITAAGIAGLGAKSRLDAEKEMVRSDLFQQFVGAVRSKGFFRDPATESPSDDPEEEELRQQRAAETYEDRYRKVVGKFRTKLANKAQQQGGLPHDGSGDSFTGNFAALSAAEKQRERRLTRIEAARAKHAKMKKENQGRGKNSSPYKEESKKVDAVSPLMKKLMPETSPQKRTPEARSPQNEIDVEEAEKHKGIGNKWMQKKDYGKAVECYTMALKLCPDGPTSHVYFSNRAAALLSMKKFEEAIRDSERSVALKPDYGKAHSRLGLGHFLLGNYRQAVEAYNVSLKYEPENKSSQNYLEKARKKLISKGDKDTDQNVDTSFSVVSEYENAEMRGHTVYDGQDERQTIMNQKEAEKFKHKGNAHMASREYQLATEAYTEAINFCPDGHSSHVYFSNRAAALCYLERYAEAEKDSERSLALKPEYGKAHARLGLSRFFMGDHEGAVTAYTNALKFDPDNAASKSYLAKAKARLDKMNQSK</sequence>
<evidence type="ECO:0000256" key="4">
    <source>
        <dbReference type="SAM" id="MobiDB-lite"/>
    </source>
</evidence>
<dbReference type="InterPro" id="IPR019734">
    <property type="entry name" value="TPR_rpt"/>
</dbReference>
<feature type="repeat" description="TPR" evidence="3">
    <location>
        <begin position="341"/>
        <end position="374"/>
    </location>
</feature>
<dbReference type="GO" id="GO:0016020">
    <property type="term" value="C:membrane"/>
    <property type="evidence" value="ECO:0007669"/>
    <property type="project" value="TreeGrafter"/>
</dbReference>
<feature type="repeat" description="TPR" evidence="3">
    <location>
        <begin position="412"/>
        <end position="445"/>
    </location>
</feature>
<dbReference type="Gene3D" id="1.25.40.10">
    <property type="entry name" value="Tetratricopeptide repeat domain"/>
    <property type="match status" value="2"/>
</dbReference>
<dbReference type="PROSITE" id="PS50005">
    <property type="entry name" value="TPR"/>
    <property type="match status" value="4"/>
</dbReference>
<dbReference type="PANTHER" id="PTHR45831">
    <property type="entry name" value="LD24721P"/>
    <property type="match status" value="1"/>
</dbReference>
<accession>A0A7S0KYI6</accession>
<gene>
    <name evidence="5" type="ORF">AGLA0713_LOCUS327</name>
</gene>
<dbReference type="SUPFAM" id="SSF48452">
    <property type="entry name" value="TPR-like"/>
    <property type="match status" value="2"/>
</dbReference>
<evidence type="ECO:0000256" key="1">
    <source>
        <dbReference type="ARBA" id="ARBA00022737"/>
    </source>
</evidence>
<feature type="repeat" description="TPR" evidence="3">
    <location>
        <begin position="578"/>
        <end position="611"/>
    </location>
</feature>
<feature type="region of interest" description="Disordered" evidence="4">
    <location>
        <begin position="237"/>
        <end position="256"/>
    </location>
</feature>
<dbReference type="Pfam" id="PF07719">
    <property type="entry name" value="TPR_2"/>
    <property type="match status" value="1"/>
</dbReference>
<keyword evidence="1" id="KW-0677">Repeat</keyword>
<dbReference type="EMBL" id="HBEX01000509">
    <property type="protein sequence ID" value="CAD8595499.1"/>
    <property type="molecule type" value="Transcribed_RNA"/>
</dbReference>
<feature type="repeat" description="TPR" evidence="3">
    <location>
        <begin position="507"/>
        <end position="540"/>
    </location>
</feature>
<dbReference type="InterPro" id="IPR013105">
    <property type="entry name" value="TPR_2"/>
</dbReference>
<dbReference type="GO" id="GO:0006620">
    <property type="term" value="P:post-translational protein targeting to endoplasmic reticulum membrane"/>
    <property type="evidence" value="ECO:0007669"/>
    <property type="project" value="TreeGrafter"/>
</dbReference>
<evidence type="ECO:0000256" key="3">
    <source>
        <dbReference type="PROSITE-ProRule" id="PRU00339"/>
    </source>
</evidence>
<dbReference type="AlphaFoldDB" id="A0A7S0KYI6"/>
<evidence type="ECO:0000256" key="2">
    <source>
        <dbReference type="ARBA" id="ARBA00022803"/>
    </source>
</evidence>
<dbReference type="GO" id="GO:0072380">
    <property type="term" value="C:TRC complex"/>
    <property type="evidence" value="ECO:0007669"/>
    <property type="project" value="TreeGrafter"/>
</dbReference>
<evidence type="ECO:0000313" key="5">
    <source>
        <dbReference type="EMBL" id="CAD8595499.1"/>
    </source>
</evidence>
<protein>
    <submittedName>
        <fullName evidence="5">Uncharacterized protein</fullName>
    </submittedName>
</protein>
<reference evidence="5" key="1">
    <citation type="submission" date="2021-01" db="EMBL/GenBank/DDBJ databases">
        <authorList>
            <person name="Corre E."/>
            <person name="Pelletier E."/>
            <person name="Niang G."/>
            <person name="Scheremetjew M."/>
            <person name="Finn R."/>
            <person name="Kale V."/>
            <person name="Holt S."/>
            <person name="Cochrane G."/>
            <person name="Meng A."/>
            <person name="Brown T."/>
            <person name="Cohen L."/>
        </authorList>
    </citation>
    <scope>NUCLEOTIDE SEQUENCE</scope>
</reference>
<dbReference type="InterPro" id="IPR011990">
    <property type="entry name" value="TPR-like_helical_dom_sf"/>
</dbReference>
<dbReference type="GO" id="GO:0060090">
    <property type="term" value="F:molecular adaptor activity"/>
    <property type="evidence" value="ECO:0007669"/>
    <property type="project" value="TreeGrafter"/>
</dbReference>
<feature type="region of interest" description="Disordered" evidence="4">
    <location>
        <begin position="279"/>
        <end position="335"/>
    </location>
</feature>
<feature type="region of interest" description="Disordered" evidence="4">
    <location>
        <begin position="192"/>
        <end position="219"/>
    </location>
</feature>